<comment type="caution">
    <text evidence="2">The sequence shown here is derived from an EMBL/GenBank/DDBJ whole genome shotgun (WGS) entry which is preliminary data.</text>
</comment>
<dbReference type="Proteomes" id="UP000076962">
    <property type="component" value="Unassembled WGS sequence"/>
</dbReference>
<dbReference type="Gene3D" id="2.60.120.10">
    <property type="entry name" value="Jelly Rolls"/>
    <property type="match status" value="1"/>
</dbReference>
<sequence>MDIAYFKKGERLIQASSSPDVLYIIIKGIVQEIQDEQLVSVYVSQDSFDAMSLLNGNNKNDYIVKEELICYA</sequence>
<gene>
    <name evidence="2" type="ORF">THIOM_004587</name>
</gene>
<protein>
    <submittedName>
        <fullName evidence="2">Signal-transduction protein containing cAMP-binding and CBS domain protein</fullName>
    </submittedName>
</protein>
<dbReference type="AlphaFoldDB" id="A0A176RVH8"/>
<dbReference type="SUPFAM" id="SSF51206">
    <property type="entry name" value="cAMP-binding domain-like"/>
    <property type="match status" value="1"/>
</dbReference>
<evidence type="ECO:0000313" key="2">
    <source>
        <dbReference type="EMBL" id="OAD19760.1"/>
    </source>
</evidence>
<dbReference type="InterPro" id="IPR018490">
    <property type="entry name" value="cNMP-bd_dom_sf"/>
</dbReference>
<organism evidence="2 3">
    <name type="scientific">Candidatus Thiomargarita nelsonii</name>
    <dbReference type="NCBI Taxonomy" id="1003181"/>
    <lineage>
        <taxon>Bacteria</taxon>
        <taxon>Pseudomonadati</taxon>
        <taxon>Pseudomonadota</taxon>
        <taxon>Gammaproteobacteria</taxon>
        <taxon>Thiotrichales</taxon>
        <taxon>Thiotrichaceae</taxon>
        <taxon>Thiomargarita</taxon>
    </lineage>
</organism>
<dbReference type="EMBL" id="LUTY01002675">
    <property type="protein sequence ID" value="OAD19760.1"/>
    <property type="molecule type" value="Genomic_DNA"/>
</dbReference>
<dbReference type="InterPro" id="IPR014710">
    <property type="entry name" value="RmlC-like_jellyroll"/>
</dbReference>
<accession>A0A176RVH8</accession>
<proteinExistence type="predicted"/>
<feature type="domain" description="Cyclic nucleotide-binding" evidence="1">
    <location>
        <begin position="1"/>
        <end position="59"/>
    </location>
</feature>
<dbReference type="Pfam" id="PF00027">
    <property type="entry name" value="cNMP_binding"/>
    <property type="match status" value="1"/>
</dbReference>
<dbReference type="PROSITE" id="PS50042">
    <property type="entry name" value="CNMP_BINDING_3"/>
    <property type="match status" value="1"/>
</dbReference>
<keyword evidence="3" id="KW-1185">Reference proteome</keyword>
<reference evidence="2 3" key="1">
    <citation type="submission" date="2016-05" db="EMBL/GenBank/DDBJ databases">
        <title>Single-cell genome of chain-forming Candidatus Thiomargarita nelsonii and comparison to other large sulfur-oxidizing bacteria.</title>
        <authorList>
            <person name="Winkel M."/>
            <person name="Salman V."/>
            <person name="Woyke T."/>
            <person name="Schulz-Vogt H."/>
            <person name="Richter M."/>
            <person name="Flood B."/>
            <person name="Bailey J."/>
            <person name="Amann R."/>
            <person name="Mussmann M."/>
        </authorList>
    </citation>
    <scope>NUCLEOTIDE SEQUENCE [LARGE SCALE GENOMIC DNA]</scope>
    <source>
        <strain evidence="2 3">THI036</strain>
    </source>
</reference>
<evidence type="ECO:0000313" key="3">
    <source>
        <dbReference type="Proteomes" id="UP000076962"/>
    </source>
</evidence>
<dbReference type="InterPro" id="IPR000595">
    <property type="entry name" value="cNMP-bd_dom"/>
</dbReference>
<evidence type="ECO:0000259" key="1">
    <source>
        <dbReference type="PROSITE" id="PS50042"/>
    </source>
</evidence>
<name>A0A176RVH8_9GAMM</name>